<dbReference type="AlphaFoldDB" id="A0A6B8M8A5"/>
<dbReference type="EMBL" id="CP044331">
    <property type="protein sequence ID" value="QGM97563.1"/>
    <property type="molecule type" value="Genomic_DNA"/>
</dbReference>
<organism evidence="1 2">
    <name type="scientific">Methylocystis parvus</name>
    <dbReference type="NCBI Taxonomy" id="134"/>
    <lineage>
        <taxon>Bacteria</taxon>
        <taxon>Pseudomonadati</taxon>
        <taxon>Pseudomonadota</taxon>
        <taxon>Alphaproteobacteria</taxon>
        <taxon>Hyphomicrobiales</taxon>
        <taxon>Methylocystaceae</taxon>
        <taxon>Methylocystis</taxon>
    </lineage>
</organism>
<reference evidence="1 2" key="1">
    <citation type="submission" date="2019-09" db="EMBL/GenBank/DDBJ databases">
        <title>Isolation and complete genome sequencing of Methylocystis species.</title>
        <authorList>
            <person name="Rumah B.L."/>
            <person name="Stead C.E."/>
            <person name="Stevens B.C."/>
            <person name="Minton N.P."/>
            <person name="Grosse-Honebrink A."/>
            <person name="Zhang Y."/>
        </authorList>
    </citation>
    <scope>NUCLEOTIDE SEQUENCE [LARGE SCALE GENOMIC DNA]</scope>
    <source>
        <strain evidence="1 2">BRCS2</strain>
    </source>
</reference>
<dbReference type="KEGG" id="mpar:F7D14_08880"/>
<sequence>MTKSGPFVVAGAYVRTPKTITPRDVETGLAEKRKIILSSERERTAAEMLVELRPLRQGESHFYQLSLSDEKKTLVMEEGGRERVTLKLCE</sequence>
<keyword evidence="2" id="KW-1185">Reference proteome</keyword>
<dbReference type="Proteomes" id="UP000422569">
    <property type="component" value="Chromosome"/>
</dbReference>
<gene>
    <name evidence="1" type="ORF">F7D14_08880</name>
</gene>
<accession>A0A6B8M8A5</accession>
<evidence type="ECO:0000313" key="1">
    <source>
        <dbReference type="EMBL" id="QGM97563.1"/>
    </source>
</evidence>
<protein>
    <submittedName>
        <fullName evidence="1">Uncharacterized protein</fullName>
    </submittedName>
</protein>
<name>A0A6B8M8A5_9HYPH</name>
<dbReference type="RefSeq" id="WP_016920400.1">
    <property type="nucleotide sequence ID" value="NZ_CP044331.1"/>
</dbReference>
<evidence type="ECO:0000313" key="2">
    <source>
        <dbReference type="Proteomes" id="UP000422569"/>
    </source>
</evidence>
<proteinExistence type="predicted"/>